<dbReference type="Proteomes" id="UP000027195">
    <property type="component" value="Unassembled WGS sequence"/>
</dbReference>
<evidence type="ECO:0000313" key="1">
    <source>
        <dbReference type="EMBL" id="KDQ07362.1"/>
    </source>
</evidence>
<dbReference type="EMBL" id="KL198109">
    <property type="protein sequence ID" value="KDQ07362.1"/>
    <property type="molecule type" value="Genomic_DNA"/>
</dbReference>
<organism evidence="1 2">
    <name type="scientific">Botryobasidium botryosum (strain FD-172 SS1)</name>
    <dbReference type="NCBI Taxonomy" id="930990"/>
    <lineage>
        <taxon>Eukaryota</taxon>
        <taxon>Fungi</taxon>
        <taxon>Dikarya</taxon>
        <taxon>Basidiomycota</taxon>
        <taxon>Agaricomycotina</taxon>
        <taxon>Agaricomycetes</taxon>
        <taxon>Cantharellales</taxon>
        <taxon>Botryobasidiaceae</taxon>
        <taxon>Botryobasidium</taxon>
    </lineage>
</organism>
<evidence type="ECO:0000313" key="2">
    <source>
        <dbReference type="Proteomes" id="UP000027195"/>
    </source>
</evidence>
<sequence>MDWPQYHILDSLVVPPASVLGLTVSSYVSTRFEVLLGAEPLPRFTHSYPGLQNIFTVKHLLIRLDNANECYVEGYTSEGSECRPFFFNMRMGHRAFAYALATLYPCFPMPLESLALSNLLSPGEPPEGVDPAALVSFLRRNPLTRKLEFESFPASAIQVLKITLTRHLCPRLVNCMLPTAPWISVN</sequence>
<gene>
    <name evidence="1" type="ORF">BOTBODRAFT_180789</name>
</gene>
<keyword evidence="2" id="KW-1185">Reference proteome</keyword>
<dbReference type="STRING" id="930990.A0A067M699"/>
<proteinExistence type="predicted"/>
<dbReference type="InParanoid" id="A0A067M699"/>
<reference evidence="2" key="1">
    <citation type="journal article" date="2014" name="Proc. Natl. Acad. Sci. U.S.A.">
        <title>Extensive sampling of basidiomycete genomes demonstrates inadequacy of the white-rot/brown-rot paradigm for wood decay fungi.</title>
        <authorList>
            <person name="Riley R."/>
            <person name="Salamov A.A."/>
            <person name="Brown D.W."/>
            <person name="Nagy L.G."/>
            <person name="Floudas D."/>
            <person name="Held B.W."/>
            <person name="Levasseur A."/>
            <person name="Lombard V."/>
            <person name="Morin E."/>
            <person name="Otillar R."/>
            <person name="Lindquist E.A."/>
            <person name="Sun H."/>
            <person name="LaButti K.M."/>
            <person name="Schmutz J."/>
            <person name="Jabbour D."/>
            <person name="Luo H."/>
            <person name="Baker S.E."/>
            <person name="Pisabarro A.G."/>
            <person name="Walton J.D."/>
            <person name="Blanchette R.A."/>
            <person name="Henrissat B."/>
            <person name="Martin F."/>
            <person name="Cullen D."/>
            <person name="Hibbett D.S."/>
            <person name="Grigoriev I.V."/>
        </authorList>
    </citation>
    <scope>NUCLEOTIDE SEQUENCE [LARGE SCALE GENOMIC DNA]</scope>
    <source>
        <strain evidence="2">FD-172 SS1</strain>
    </source>
</reference>
<dbReference type="AlphaFoldDB" id="A0A067M699"/>
<name>A0A067M699_BOTB1</name>
<dbReference type="HOGENOM" id="CLU_1454166_0_0_1"/>
<accession>A0A067M699</accession>
<protein>
    <submittedName>
        <fullName evidence="1">Uncharacterized protein</fullName>
    </submittedName>
</protein>